<comment type="caution">
    <text evidence="1">The sequence shown here is derived from an EMBL/GenBank/DDBJ whole genome shotgun (WGS) entry which is preliminary data.</text>
</comment>
<gene>
    <name evidence="1" type="ORF">QBC37DRAFT_425828</name>
</gene>
<reference evidence="1" key="2">
    <citation type="submission" date="2023-05" db="EMBL/GenBank/DDBJ databases">
        <authorList>
            <consortium name="Lawrence Berkeley National Laboratory"/>
            <person name="Steindorff A."/>
            <person name="Hensen N."/>
            <person name="Bonometti L."/>
            <person name="Westerberg I."/>
            <person name="Brannstrom I.O."/>
            <person name="Guillou S."/>
            <person name="Cros-Aarteil S."/>
            <person name="Calhoun S."/>
            <person name="Haridas S."/>
            <person name="Kuo A."/>
            <person name="Mondo S."/>
            <person name="Pangilinan J."/>
            <person name="Riley R."/>
            <person name="Labutti K."/>
            <person name="Andreopoulos B."/>
            <person name="Lipzen A."/>
            <person name="Chen C."/>
            <person name="Yanf M."/>
            <person name="Daum C."/>
            <person name="Ng V."/>
            <person name="Clum A."/>
            <person name="Ohm R."/>
            <person name="Martin F."/>
            <person name="Silar P."/>
            <person name="Natvig D."/>
            <person name="Lalanne C."/>
            <person name="Gautier V."/>
            <person name="Ament-Velasquez S.L."/>
            <person name="Kruys A."/>
            <person name="Hutchinson M.I."/>
            <person name="Powell A.J."/>
            <person name="Barry K."/>
            <person name="Miller A.N."/>
            <person name="Grigoriev I.V."/>
            <person name="Debuchy R."/>
            <person name="Gladieux P."/>
            <person name="Thoren M.H."/>
            <person name="Johannesson H."/>
        </authorList>
    </citation>
    <scope>NUCLEOTIDE SEQUENCE</scope>
    <source>
        <strain evidence="1">PSN293</strain>
    </source>
</reference>
<name>A0AAN6Y9P5_9PEZI</name>
<keyword evidence="2" id="KW-1185">Reference proteome</keyword>
<reference evidence="1" key="1">
    <citation type="journal article" date="2023" name="Mol. Phylogenet. Evol.">
        <title>Genome-scale phylogeny and comparative genomics of the fungal order Sordariales.</title>
        <authorList>
            <person name="Hensen N."/>
            <person name="Bonometti L."/>
            <person name="Westerberg I."/>
            <person name="Brannstrom I.O."/>
            <person name="Guillou S."/>
            <person name="Cros-Aarteil S."/>
            <person name="Calhoun S."/>
            <person name="Haridas S."/>
            <person name="Kuo A."/>
            <person name="Mondo S."/>
            <person name="Pangilinan J."/>
            <person name="Riley R."/>
            <person name="LaButti K."/>
            <person name="Andreopoulos B."/>
            <person name="Lipzen A."/>
            <person name="Chen C."/>
            <person name="Yan M."/>
            <person name="Daum C."/>
            <person name="Ng V."/>
            <person name="Clum A."/>
            <person name="Steindorff A."/>
            <person name="Ohm R.A."/>
            <person name="Martin F."/>
            <person name="Silar P."/>
            <person name="Natvig D.O."/>
            <person name="Lalanne C."/>
            <person name="Gautier V."/>
            <person name="Ament-Velasquez S.L."/>
            <person name="Kruys A."/>
            <person name="Hutchinson M.I."/>
            <person name="Powell A.J."/>
            <person name="Barry K."/>
            <person name="Miller A.N."/>
            <person name="Grigoriev I.V."/>
            <person name="Debuchy R."/>
            <person name="Gladieux P."/>
            <person name="Hiltunen Thoren M."/>
            <person name="Johannesson H."/>
        </authorList>
    </citation>
    <scope>NUCLEOTIDE SEQUENCE</scope>
    <source>
        <strain evidence="1">PSN293</strain>
    </source>
</reference>
<organism evidence="1 2">
    <name type="scientific">Rhypophila decipiens</name>
    <dbReference type="NCBI Taxonomy" id="261697"/>
    <lineage>
        <taxon>Eukaryota</taxon>
        <taxon>Fungi</taxon>
        <taxon>Dikarya</taxon>
        <taxon>Ascomycota</taxon>
        <taxon>Pezizomycotina</taxon>
        <taxon>Sordariomycetes</taxon>
        <taxon>Sordariomycetidae</taxon>
        <taxon>Sordariales</taxon>
        <taxon>Naviculisporaceae</taxon>
        <taxon>Rhypophila</taxon>
    </lineage>
</organism>
<evidence type="ECO:0000313" key="2">
    <source>
        <dbReference type="Proteomes" id="UP001301769"/>
    </source>
</evidence>
<evidence type="ECO:0000313" key="1">
    <source>
        <dbReference type="EMBL" id="KAK4212022.1"/>
    </source>
</evidence>
<dbReference type="AlphaFoldDB" id="A0AAN6Y9P5"/>
<dbReference type="Proteomes" id="UP001301769">
    <property type="component" value="Unassembled WGS sequence"/>
</dbReference>
<protein>
    <submittedName>
        <fullName evidence="1">Uncharacterized protein</fullName>
    </submittedName>
</protein>
<sequence>MASHLQIHKPFVLKDLPCPLDRKDGPGRYHVGEVFGQKLGSKKRKRSELSVAIDGDSVHLYDISSQQAITSYLVSPQSFFTCAPLSLRWRSSTTKTATRYTYVSTRDELSSKQEIKLFKDVVIDPDTTTSTTASFTHRCDSPIVHLSAASSKNSSTPTEQDAPTDEIVAVAEDGTIIGLDGETMAKKWQSSSSLLSQEVPSFFCQDKFKVTHVHPTSAADVIDGIFGGLNELLGVFPEKVHRDGFNPDMLIVVGSVGGARYLHILALTAGSGAEISGAQNVIPIFMAPFPVGTANATQLHLDAKSGTLQDLSEGVLRTYSFKSGIPRLDTKLPVAGITSFLRMSKTAVLAATPTSISIYNPIIRSMQASTSILDFADETHDTTNPKPKPRTSPCELFSYLQSRELAIGIQDTSLIAVQIEAPKTRNNRRRAEGLLADAIRRGMSQEDSCAKRPRLEYFTPSILSDSLPGSMSEEYWAQWHEQVTEADKYLENGDHAGFEMLLAGVFGVGIKEKKVKTNGVHPNEDGEALPEWKWPAARKHYPKTDRRWVFYAISKVFAWNDPVEGAEETHLTCRLPESNVLNYLIDAGHLSTSNLKSAFKDEIKEVDDVDSILCQELPPLLVQIDPTMELLISYISWTQLGPTELVGSLKLILRSLDLVQDPSRVQELLTNGESGEPTDGDDDAIAMELDRLEEDLKMAEYFNNDNSKRERGLSVAFSKLALCPTEPTVQSIRRLLKPEEVLSLMSVLRMELVKDGWMTKYLEGWNDPEEELEAPPDGSITLLATLLGRCIDSIGLGGWMAFDTLSGGSGSAQDSVAFFHQFHMEISTALEGVCEAIRLQGTLAEALTFIKKSQKALGTEEKGKGGSSKAMVQVLTMGPLPLGLKADFKPSAERVRSGGEIVKRSKREIGLLFSKKRAAYSVVRLSEATLLRGGRNVIVREETS</sequence>
<proteinExistence type="predicted"/>
<dbReference type="EMBL" id="MU858136">
    <property type="protein sequence ID" value="KAK4212022.1"/>
    <property type="molecule type" value="Genomic_DNA"/>
</dbReference>
<accession>A0AAN6Y9P5</accession>